<dbReference type="RefSeq" id="WP_254268726.1">
    <property type="nucleotide sequence ID" value="NZ_CP100400.1"/>
</dbReference>
<keyword evidence="1" id="KW-1133">Transmembrane helix</keyword>
<evidence type="ECO:0000313" key="2">
    <source>
        <dbReference type="EMBL" id="MFC4825625.1"/>
    </source>
</evidence>
<feature type="transmembrane region" description="Helical" evidence="1">
    <location>
        <begin position="14"/>
        <end position="32"/>
    </location>
</feature>
<name>A0ABD5Q4Y9_9EURY</name>
<sequence>MSFDALRSTDRGRWLRAALTVALFGLAAAVAFTQGGVLPASLGVVLGLFASVALYRYLARSRGE</sequence>
<dbReference type="AlphaFoldDB" id="A0ABD5Q4Y9"/>
<dbReference type="GeneID" id="73043654"/>
<feature type="transmembrane region" description="Helical" evidence="1">
    <location>
        <begin position="38"/>
        <end position="58"/>
    </location>
</feature>
<dbReference type="Proteomes" id="UP001595945">
    <property type="component" value="Unassembled WGS sequence"/>
</dbReference>
<protein>
    <submittedName>
        <fullName evidence="2">Uncharacterized protein</fullName>
    </submittedName>
</protein>
<keyword evidence="1" id="KW-0472">Membrane</keyword>
<keyword evidence="3" id="KW-1185">Reference proteome</keyword>
<accession>A0ABD5Q4Y9</accession>
<reference evidence="2 3" key="1">
    <citation type="journal article" date="2019" name="Int. J. Syst. Evol. Microbiol.">
        <title>The Global Catalogue of Microorganisms (GCM) 10K type strain sequencing project: providing services to taxonomists for standard genome sequencing and annotation.</title>
        <authorList>
            <consortium name="The Broad Institute Genomics Platform"/>
            <consortium name="The Broad Institute Genome Sequencing Center for Infectious Disease"/>
            <person name="Wu L."/>
            <person name="Ma J."/>
        </authorList>
    </citation>
    <scope>NUCLEOTIDE SEQUENCE [LARGE SCALE GENOMIC DNA]</scope>
    <source>
        <strain evidence="2 3">XZYJ18</strain>
    </source>
</reference>
<keyword evidence="1" id="KW-0812">Transmembrane</keyword>
<organism evidence="2 3">
    <name type="scientific">Halorussus aquaticus</name>
    <dbReference type="NCBI Taxonomy" id="2953748"/>
    <lineage>
        <taxon>Archaea</taxon>
        <taxon>Methanobacteriati</taxon>
        <taxon>Methanobacteriota</taxon>
        <taxon>Stenosarchaea group</taxon>
        <taxon>Halobacteria</taxon>
        <taxon>Halobacteriales</taxon>
        <taxon>Haladaptataceae</taxon>
        <taxon>Halorussus</taxon>
    </lineage>
</organism>
<gene>
    <name evidence="2" type="ORF">ACFO9K_15310</name>
</gene>
<comment type="caution">
    <text evidence="2">The sequence shown here is derived from an EMBL/GenBank/DDBJ whole genome shotgun (WGS) entry which is preliminary data.</text>
</comment>
<proteinExistence type="predicted"/>
<evidence type="ECO:0000256" key="1">
    <source>
        <dbReference type="SAM" id="Phobius"/>
    </source>
</evidence>
<dbReference type="EMBL" id="JBHSHT010000002">
    <property type="protein sequence ID" value="MFC4825625.1"/>
    <property type="molecule type" value="Genomic_DNA"/>
</dbReference>
<evidence type="ECO:0000313" key="3">
    <source>
        <dbReference type="Proteomes" id="UP001595945"/>
    </source>
</evidence>